<gene>
    <name evidence="2" type="ORF">B8V81_1197</name>
</gene>
<dbReference type="Gene3D" id="2.60.120.10">
    <property type="entry name" value="Jelly Rolls"/>
    <property type="match status" value="1"/>
</dbReference>
<keyword evidence="3" id="KW-1185">Reference proteome</keyword>
<dbReference type="EMBL" id="NFEZ01000003">
    <property type="protein sequence ID" value="PLT46973.1"/>
    <property type="molecule type" value="Genomic_DNA"/>
</dbReference>
<protein>
    <recommendedName>
        <fullName evidence="1">Cupin type-2 domain-containing protein</fullName>
    </recommendedName>
</protein>
<name>A0A2N5N9G8_9BACL</name>
<dbReference type="InterPro" id="IPR014710">
    <property type="entry name" value="RmlC-like_jellyroll"/>
</dbReference>
<dbReference type="AlphaFoldDB" id="A0A2N5N9G8"/>
<organism evidence="2 3">
    <name type="scientific">Paenibacillus pasadenensis</name>
    <dbReference type="NCBI Taxonomy" id="217090"/>
    <lineage>
        <taxon>Bacteria</taxon>
        <taxon>Bacillati</taxon>
        <taxon>Bacillota</taxon>
        <taxon>Bacilli</taxon>
        <taxon>Bacillales</taxon>
        <taxon>Paenibacillaceae</taxon>
        <taxon>Paenibacillus</taxon>
    </lineage>
</organism>
<dbReference type="SUPFAM" id="SSF51182">
    <property type="entry name" value="RmlC-like cupins"/>
    <property type="match status" value="1"/>
</dbReference>
<evidence type="ECO:0000313" key="2">
    <source>
        <dbReference type="EMBL" id="PLT46973.1"/>
    </source>
</evidence>
<evidence type="ECO:0000259" key="1">
    <source>
        <dbReference type="Pfam" id="PF07883"/>
    </source>
</evidence>
<comment type="caution">
    <text evidence="2">The sequence shown here is derived from an EMBL/GenBank/DDBJ whole genome shotgun (WGS) entry which is preliminary data.</text>
</comment>
<dbReference type="RefSeq" id="WP_101807942.1">
    <property type="nucleotide sequence ID" value="NZ_NFEZ01000003.1"/>
</dbReference>
<accession>A0A2N5N9G8</accession>
<evidence type="ECO:0000313" key="3">
    <source>
        <dbReference type="Proteomes" id="UP000234789"/>
    </source>
</evidence>
<reference evidence="2 3" key="1">
    <citation type="submission" date="2017-05" db="EMBL/GenBank/DDBJ databases">
        <title>Functional genome analysis of Paenibacillus pasadenensis strain R16: insights on endophytic life style and antifungal activity.</title>
        <authorList>
            <person name="Passera A."/>
            <person name="Marcolungo L."/>
            <person name="Casati P."/>
            <person name="Brasca M."/>
            <person name="Quaglino F."/>
            <person name="Delledonne M."/>
        </authorList>
    </citation>
    <scope>NUCLEOTIDE SEQUENCE [LARGE SCALE GENOMIC DNA]</scope>
    <source>
        <strain evidence="2 3">R16</strain>
    </source>
</reference>
<sequence>MKIYQLPGREWPIDAFSSQGVMFSGITRHDGRIQLSSMRIEANGIVGRHVAEASQLFLLIDGEGWVSGADGKRISVKAGQAAYWEAGEEHESGSRTGMTVIVVEGGQLLVEMEELASF</sequence>
<dbReference type="Proteomes" id="UP000234789">
    <property type="component" value="Unassembled WGS sequence"/>
</dbReference>
<feature type="domain" description="Cupin type-2" evidence="1">
    <location>
        <begin position="38"/>
        <end position="96"/>
    </location>
</feature>
<dbReference type="InterPro" id="IPR013096">
    <property type="entry name" value="Cupin_2"/>
</dbReference>
<dbReference type="Pfam" id="PF07883">
    <property type="entry name" value="Cupin_2"/>
    <property type="match status" value="1"/>
</dbReference>
<dbReference type="InterPro" id="IPR011051">
    <property type="entry name" value="RmlC_Cupin_sf"/>
</dbReference>
<proteinExistence type="predicted"/>